<evidence type="ECO:0000313" key="2">
    <source>
        <dbReference type="Proteomes" id="UP000260655"/>
    </source>
</evidence>
<dbReference type="AlphaFoldDB" id="A0A3E4GU01"/>
<evidence type="ECO:0008006" key="3">
    <source>
        <dbReference type="Google" id="ProtNLM"/>
    </source>
</evidence>
<dbReference type="Pfam" id="PF01081">
    <property type="entry name" value="Aldolase"/>
    <property type="match status" value="1"/>
</dbReference>
<dbReference type="InterPro" id="IPR013785">
    <property type="entry name" value="Aldolase_TIM"/>
</dbReference>
<sequence>MHICRNSLHCTVLKNKIDFNEESGTKVSGSFLVWGDSKGDAYAKEPALHTACKCVVGPQNVKDYLAFDKVLACGGTWMVKDALINGGEFEKIKEMTKEAVDIVK</sequence>
<name>A0A3E4GU01_9FIRM</name>
<dbReference type="Gene3D" id="3.20.20.70">
    <property type="entry name" value="Aldolase class I"/>
    <property type="match status" value="1"/>
</dbReference>
<accession>A0A3E4GU01</accession>
<reference evidence="1 2" key="1">
    <citation type="submission" date="2018-08" db="EMBL/GenBank/DDBJ databases">
        <title>A genome reference for cultivated species of the human gut microbiota.</title>
        <authorList>
            <person name="Zou Y."/>
            <person name="Xue W."/>
            <person name="Luo G."/>
        </authorList>
    </citation>
    <scope>NUCLEOTIDE SEQUENCE [LARGE SCALE GENOMIC DNA]</scope>
    <source>
        <strain evidence="1 2">TM07-19</strain>
    </source>
</reference>
<proteinExistence type="predicted"/>
<comment type="caution">
    <text evidence="1">The sequence shown here is derived from an EMBL/GenBank/DDBJ whole genome shotgun (WGS) entry which is preliminary data.</text>
</comment>
<dbReference type="Proteomes" id="UP000260655">
    <property type="component" value="Unassembled WGS sequence"/>
</dbReference>
<organism evidence="1 2">
    <name type="scientific">Coprococcus comes</name>
    <dbReference type="NCBI Taxonomy" id="410072"/>
    <lineage>
        <taxon>Bacteria</taxon>
        <taxon>Bacillati</taxon>
        <taxon>Bacillota</taxon>
        <taxon>Clostridia</taxon>
        <taxon>Lachnospirales</taxon>
        <taxon>Lachnospiraceae</taxon>
        <taxon>Coprococcus</taxon>
    </lineage>
</organism>
<dbReference type="InterPro" id="IPR000887">
    <property type="entry name" value="Aldlse_KDPG_KHG"/>
</dbReference>
<evidence type="ECO:0000313" key="1">
    <source>
        <dbReference type="EMBL" id="RGJ26386.1"/>
    </source>
</evidence>
<protein>
    <recommendedName>
        <fullName evidence="3">4-hydroxy-2-oxoglutarate aldolase</fullName>
    </recommendedName>
</protein>
<dbReference type="GO" id="GO:0016829">
    <property type="term" value="F:lyase activity"/>
    <property type="evidence" value="ECO:0007669"/>
    <property type="project" value="InterPro"/>
</dbReference>
<dbReference type="EMBL" id="QSOV01000001">
    <property type="protein sequence ID" value="RGJ26386.1"/>
    <property type="molecule type" value="Genomic_DNA"/>
</dbReference>
<gene>
    <name evidence="1" type="ORF">DXD67_01085</name>
</gene>
<dbReference type="SUPFAM" id="SSF51569">
    <property type="entry name" value="Aldolase"/>
    <property type="match status" value="1"/>
</dbReference>